<dbReference type="AlphaFoldDB" id="J3LB92"/>
<name>J3LB92_ORYBR</name>
<evidence type="ECO:0000313" key="2">
    <source>
        <dbReference type="Proteomes" id="UP000006038"/>
    </source>
</evidence>
<proteinExistence type="predicted"/>
<protein>
    <submittedName>
        <fullName evidence="1">Uncharacterized protein</fullName>
    </submittedName>
</protein>
<dbReference type="EnsemblPlants" id="OB02G19090.1">
    <property type="protein sequence ID" value="OB02G19090.1"/>
    <property type="gene ID" value="OB02G19090"/>
</dbReference>
<dbReference type="HOGENOM" id="CLU_2053244_0_0_1"/>
<dbReference type="Proteomes" id="UP000006038">
    <property type="component" value="Unassembled WGS sequence"/>
</dbReference>
<evidence type="ECO:0000313" key="1">
    <source>
        <dbReference type="EnsemblPlants" id="OB02G19090.1"/>
    </source>
</evidence>
<sequence length="120" mass="13282">MNAVVLEESARAAPWPHSREVEVLEDDVGGDIAVTDMWYARGLFLTPPPPLPTGPWTVAPTCQGPASLRRRLVLFVQNAALQVLGVQHFDLPLPDNVYMKPARACNTEYSICSFVEYTLD</sequence>
<keyword evidence="2" id="KW-1185">Reference proteome</keyword>
<dbReference type="Gramene" id="OB02G19090.1">
    <property type="protein sequence ID" value="OB02G19090.1"/>
    <property type="gene ID" value="OB02G19090"/>
</dbReference>
<organism evidence="1">
    <name type="scientific">Oryza brachyantha</name>
    <name type="common">malo sina</name>
    <dbReference type="NCBI Taxonomy" id="4533"/>
    <lineage>
        <taxon>Eukaryota</taxon>
        <taxon>Viridiplantae</taxon>
        <taxon>Streptophyta</taxon>
        <taxon>Embryophyta</taxon>
        <taxon>Tracheophyta</taxon>
        <taxon>Spermatophyta</taxon>
        <taxon>Magnoliopsida</taxon>
        <taxon>Liliopsida</taxon>
        <taxon>Poales</taxon>
        <taxon>Poaceae</taxon>
        <taxon>BOP clade</taxon>
        <taxon>Oryzoideae</taxon>
        <taxon>Oryzeae</taxon>
        <taxon>Oryzinae</taxon>
        <taxon>Oryza</taxon>
    </lineage>
</organism>
<reference evidence="1" key="1">
    <citation type="submission" date="2013-04" db="UniProtKB">
        <authorList>
            <consortium name="EnsemblPlants"/>
        </authorList>
    </citation>
    <scope>IDENTIFICATION</scope>
</reference>
<accession>J3LB92</accession>